<dbReference type="EMBL" id="JANHOG010000337">
    <property type="protein sequence ID" value="KAJ3555378.1"/>
    <property type="molecule type" value="Genomic_DNA"/>
</dbReference>
<protein>
    <submittedName>
        <fullName evidence="1">Uncharacterized protein</fullName>
    </submittedName>
</protein>
<gene>
    <name evidence="1" type="ORF">NM688_g2613</name>
</gene>
<evidence type="ECO:0000313" key="1">
    <source>
        <dbReference type="EMBL" id="KAJ3555378.1"/>
    </source>
</evidence>
<sequence length="398" mass="44096">MPESILPVLAERKTCIRPTVAQSNLSTALVVALSILSIPFTFIATSIAYIVSMLTGNSINQTVGQPQGLGCRRTVLVTGARANKALTLLRAFKREGHRVVLAEEAKWGALTCARFSRAVDAYYSLPDPLSHPTVYIDALKRIVARERVDIWVPCSSVMATMVDSEAAKEIREESIGGAEGCQSFIPEPYVAGSLHWKDQFEVLCKELQCAVPYSKVVTSLSDAVDFLHAPGTLAKGYKYILKSLDLDDLGRDDLTLFPLSTREATYDHLSHIPTPISREHPFLLQRFLQGSEYCTHVAAREGQIVAFVACPSNPLLMRYCDVRTLPFGENVAYQLECWIQRFLTSYKAKLQSEAMDGPEYELTGHFSFDFIIEDSQNVIYPLECNVVSTASLVCIIAN</sequence>
<name>A0ACC1T8A5_9APHY</name>
<comment type="caution">
    <text evidence="1">The sequence shown here is derived from an EMBL/GenBank/DDBJ whole genome shotgun (WGS) entry which is preliminary data.</text>
</comment>
<organism evidence="1 2">
    <name type="scientific">Phlebia brevispora</name>
    <dbReference type="NCBI Taxonomy" id="194682"/>
    <lineage>
        <taxon>Eukaryota</taxon>
        <taxon>Fungi</taxon>
        <taxon>Dikarya</taxon>
        <taxon>Basidiomycota</taxon>
        <taxon>Agaricomycotina</taxon>
        <taxon>Agaricomycetes</taxon>
        <taxon>Polyporales</taxon>
        <taxon>Meruliaceae</taxon>
        <taxon>Phlebia</taxon>
    </lineage>
</organism>
<evidence type="ECO:0000313" key="2">
    <source>
        <dbReference type="Proteomes" id="UP001148662"/>
    </source>
</evidence>
<reference evidence="1" key="1">
    <citation type="submission" date="2022-07" db="EMBL/GenBank/DDBJ databases">
        <title>Genome Sequence of Phlebia brevispora.</title>
        <authorList>
            <person name="Buettner E."/>
        </authorList>
    </citation>
    <scope>NUCLEOTIDE SEQUENCE</scope>
    <source>
        <strain evidence="1">MPL23</strain>
    </source>
</reference>
<proteinExistence type="predicted"/>
<keyword evidence="2" id="KW-1185">Reference proteome</keyword>
<dbReference type="Proteomes" id="UP001148662">
    <property type="component" value="Unassembled WGS sequence"/>
</dbReference>
<accession>A0ACC1T8A5</accession>